<dbReference type="PATRIC" id="fig|447.4.peg.2979"/>
<evidence type="ECO:0000313" key="1">
    <source>
        <dbReference type="EMBL" id="KTC71221.1"/>
    </source>
</evidence>
<evidence type="ECO:0000313" key="2">
    <source>
        <dbReference type="Proteomes" id="UP000054695"/>
    </source>
</evidence>
<gene>
    <name evidence="1" type="ORF">Lboz_2798</name>
</gene>
<comment type="caution">
    <text evidence="1">The sequence shown here is derived from an EMBL/GenBank/DDBJ whole genome shotgun (WGS) entry which is preliminary data.</text>
</comment>
<dbReference type="EMBL" id="LNXU01000032">
    <property type="protein sequence ID" value="KTC71221.1"/>
    <property type="molecule type" value="Genomic_DNA"/>
</dbReference>
<reference evidence="1 2" key="1">
    <citation type="submission" date="2015-11" db="EMBL/GenBank/DDBJ databases">
        <title>Genomic analysis of 38 Legionella species identifies large and diverse effector repertoires.</title>
        <authorList>
            <person name="Burstein D."/>
            <person name="Amaro F."/>
            <person name="Zusman T."/>
            <person name="Lifshitz Z."/>
            <person name="Cohen O."/>
            <person name="Gilbert J.A."/>
            <person name="Pupko T."/>
            <person name="Shuman H.A."/>
            <person name="Segal G."/>
        </authorList>
    </citation>
    <scope>NUCLEOTIDE SEQUENCE [LARGE SCALE GENOMIC DNA]</scope>
    <source>
        <strain evidence="1 2">WIGA</strain>
    </source>
</reference>
<organism evidence="1 2">
    <name type="scientific">Legionella bozemanae</name>
    <name type="common">Fluoribacter bozemanae</name>
    <dbReference type="NCBI Taxonomy" id="447"/>
    <lineage>
        <taxon>Bacteria</taxon>
        <taxon>Pseudomonadati</taxon>
        <taxon>Pseudomonadota</taxon>
        <taxon>Gammaproteobacteria</taxon>
        <taxon>Legionellales</taxon>
        <taxon>Legionellaceae</taxon>
        <taxon>Legionella</taxon>
    </lineage>
</organism>
<sequence length="76" mass="8787">MYTHEHRIAIGLLTKNSRDRLAEQIGVKETAMRNQITRLCQKEIFRRIGTGEFEANPNLFARSAWSDIHNDENVSS</sequence>
<dbReference type="STRING" id="447.Lboz_2798"/>
<proteinExistence type="predicted"/>
<dbReference type="Proteomes" id="UP000054695">
    <property type="component" value="Unassembled WGS sequence"/>
</dbReference>
<accession>A0A0W0RJL6</accession>
<dbReference type="OrthoDB" id="5330429at2"/>
<dbReference type="AlphaFoldDB" id="A0A0W0RJL6"/>
<dbReference type="RefSeq" id="WP_058460386.1">
    <property type="nucleotide sequence ID" value="NZ_CAAAIY010000002.1"/>
</dbReference>
<keyword evidence="2" id="KW-1185">Reference proteome</keyword>
<protein>
    <submittedName>
        <fullName evidence="1">Uncharacterized protein</fullName>
    </submittedName>
</protein>
<name>A0A0W0RJL6_LEGBO</name>